<evidence type="ECO:0000256" key="1">
    <source>
        <dbReference type="SAM" id="Phobius"/>
    </source>
</evidence>
<gene>
    <name evidence="2" type="ORF">SAMN05216179_0281</name>
</gene>
<keyword evidence="1" id="KW-0472">Membrane</keyword>
<dbReference type="PANTHER" id="PTHR20992:SF9">
    <property type="entry name" value="AT15442P-RELATED"/>
    <property type="match status" value="1"/>
</dbReference>
<feature type="transmembrane region" description="Helical" evidence="1">
    <location>
        <begin position="270"/>
        <end position="292"/>
    </location>
</feature>
<organism evidence="2 3">
    <name type="scientific">Gracilibacillus kekensis</name>
    <dbReference type="NCBI Taxonomy" id="1027249"/>
    <lineage>
        <taxon>Bacteria</taxon>
        <taxon>Bacillati</taxon>
        <taxon>Bacillota</taxon>
        <taxon>Bacilli</taxon>
        <taxon>Bacillales</taxon>
        <taxon>Bacillaceae</taxon>
        <taxon>Gracilibacillus</taxon>
    </lineage>
</organism>
<dbReference type="AlphaFoldDB" id="A0A1M7J806"/>
<feature type="transmembrane region" description="Helical" evidence="1">
    <location>
        <begin position="241"/>
        <end position="264"/>
    </location>
</feature>
<keyword evidence="1" id="KW-0812">Transmembrane</keyword>
<dbReference type="NCBIfam" id="TIGR00341">
    <property type="entry name" value="TIGR00341 family protein"/>
    <property type="match status" value="1"/>
</dbReference>
<keyword evidence="3" id="KW-1185">Reference proteome</keyword>
<dbReference type="Proteomes" id="UP000184184">
    <property type="component" value="Unassembled WGS sequence"/>
</dbReference>
<dbReference type="InterPro" id="IPR005240">
    <property type="entry name" value="DUF389"/>
</dbReference>
<accession>A0A1M7J806</accession>
<dbReference type="EMBL" id="FRCZ01000001">
    <property type="protein sequence ID" value="SHM49230.1"/>
    <property type="molecule type" value="Genomic_DNA"/>
</dbReference>
<evidence type="ECO:0000313" key="3">
    <source>
        <dbReference type="Proteomes" id="UP000184184"/>
    </source>
</evidence>
<dbReference type="STRING" id="1027249.SAMN05216179_0281"/>
<name>A0A1M7J806_9BACI</name>
<proteinExistence type="predicted"/>
<dbReference type="Pfam" id="PF04087">
    <property type="entry name" value="DUF389"/>
    <property type="match status" value="1"/>
</dbReference>
<sequence length="334" mass="36803">MELQLIEIYIPINRLDAFLTEIKEFHVIEKWHTKISEQEELVKILIKKKHTEEILDFLEVNDQGQEEVRALLYNISTYVPRVEPENEEENEADAEEHQKEITRASRHELYNVVHSSSTTSINYLWMLVLSAVVATAGIVKDSAAIVIGAMVIAPLIGPFTALAFAATLGDYKLMKSSVLTCLYGLAIPVAIAIIFGFIFPLPINSDEFLARTNIGLMDIVVALAAGTAGAMSFAKRVSEALVGVMVSVALLPPAVVLGMMLGAFEFQQALTPFILLFVNISAILCSAILVFWSSGIQPINWSEIQVANTSKTYSLIAVSFVIVILAILIYIIQF</sequence>
<reference evidence="2 3" key="1">
    <citation type="submission" date="2016-11" db="EMBL/GenBank/DDBJ databases">
        <authorList>
            <person name="Jaros S."/>
            <person name="Januszkiewicz K."/>
            <person name="Wedrychowicz H."/>
        </authorList>
    </citation>
    <scope>NUCLEOTIDE SEQUENCE [LARGE SCALE GENOMIC DNA]</scope>
    <source>
        <strain evidence="2 3">CGMCC 1.10681</strain>
    </source>
</reference>
<feature type="transmembrane region" description="Helical" evidence="1">
    <location>
        <begin position="180"/>
        <end position="202"/>
    </location>
</feature>
<dbReference type="PANTHER" id="PTHR20992">
    <property type="entry name" value="AT15442P-RELATED"/>
    <property type="match status" value="1"/>
</dbReference>
<evidence type="ECO:0000313" key="2">
    <source>
        <dbReference type="EMBL" id="SHM49230.1"/>
    </source>
</evidence>
<keyword evidence="1" id="KW-1133">Transmembrane helix</keyword>
<feature type="transmembrane region" description="Helical" evidence="1">
    <location>
        <begin position="214"/>
        <end position="234"/>
    </location>
</feature>
<feature type="transmembrane region" description="Helical" evidence="1">
    <location>
        <begin position="121"/>
        <end position="139"/>
    </location>
</feature>
<feature type="transmembrane region" description="Helical" evidence="1">
    <location>
        <begin position="313"/>
        <end position="332"/>
    </location>
</feature>
<dbReference type="RefSeq" id="WP_073198953.1">
    <property type="nucleotide sequence ID" value="NZ_FRCZ01000001.1"/>
</dbReference>
<dbReference type="OrthoDB" id="9790659at2"/>
<protein>
    <submittedName>
        <fullName evidence="2">TIGR00341 family protein</fullName>
    </submittedName>
</protein>
<feature type="transmembrane region" description="Helical" evidence="1">
    <location>
        <begin position="145"/>
        <end position="168"/>
    </location>
</feature>